<evidence type="ECO:0000256" key="7">
    <source>
        <dbReference type="ARBA" id="ARBA00022967"/>
    </source>
</evidence>
<dbReference type="GO" id="GO:0042626">
    <property type="term" value="F:ATPase-coupled transmembrane transporter activity"/>
    <property type="evidence" value="ECO:0007669"/>
    <property type="project" value="TreeGrafter"/>
</dbReference>
<dbReference type="SMART" id="SM00382">
    <property type="entry name" value="AAA"/>
    <property type="match status" value="2"/>
</dbReference>
<dbReference type="InterPro" id="IPR003593">
    <property type="entry name" value="AAA+_ATPase"/>
</dbReference>
<dbReference type="GO" id="GO:0016887">
    <property type="term" value="F:ATP hydrolysis activity"/>
    <property type="evidence" value="ECO:0007669"/>
    <property type="project" value="InterPro"/>
</dbReference>
<evidence type="ECO:0000259" key="9">
    <source>
        <dbReference type="PROSITE" id="PS50893"/>
    </source>
</evidence>
<dbReference type="PANTHER" id="PTHR43553">
    <property type="entry name" value="HEAVY METAL TRANSPORTER"/>
    <property type="match status" value="1"/>
</dbReference>
<dbReference type="PROSITE" id="PS00211">
    <property type="entry name" value="ABC_TRANSPORTER_1"/>
    <property type="match status" value="2"/>
</dbReference>
<evidence type="ECO:0000256" key="2">
    <source>
        <dbReference type="ARBA" id="ARBA00005417"/>
    </source>
</evidence>
<dbReference type="InterPro" id="IPR027417">
    <property type="entry name" value="P-loop_NTPase"/>
</dbReference>
<dbReference type="PROSITE" id="PS50893">
    <property type="entry name" value="ABC_TRANSPORTER_2"/>
    <property type="match status" value="2"/>
</dbReference>
<dbReference type="STRING" id="871968.DESME_01600"/>
<evidence type="ECO:0000313" key="11">
    <source>
        <dbReference type="Proteomes" id="UP000010847"/>
    </source>
</evidence>
<dbReference type="EMBL" id="CP007032">
    <property type="protein sequence ID" value="AHF05926.1"/>
    <property type="molecule type" value="Genomic_DNA"/>
</dbReference>
<comment type="subcellular location">
    <subcellularLocation>
        <location evidence="1">Cell membrane</location>
        <topology evidence="1">Peripheral membrane protein</topology>
    </subcellularLocation>
</comment>
<dbReference type="CDD" id="cd03225">
    <property type="entry name" value="ABC_cobalt_CbiO_domain1"/>
    <property type="match status" value="2"/>
</dbReference>
<dbReference type="HOGENOM" id="CLU_000604_86_7_9"/>
<evidence type="ECO:0000256" key="8">
    <source>
        <dbReference type="ARBA" id="ARBA00023136"/>
    </source>
</evidence>
<evidence type="ECO:0000313" key="10">
    <source>
        <dbReference type="EMBL" id="AHF05926.1"/>
    </source>
</evidence>
<evidence type="ECO:0000256" key="6">
    <source>
        <dbReference type="ARBA" id="ARBA00022840"/>
    </source>
</evidence>
<keyword evidence="4" id="KW-1003">Cell membrane</keyword>
<dbReference type="AlphaFoldDB" id="W0EA38"/>
<evidence type="ECO:0000256" key="3">
    <source>
        <dbReference type="ARBA" id="ARBA00022448"/>
    </source>
</evidence>
<feature type="domain" description="ABC transporter" evidence="9">
    <location>
        <begin position="1"/>
        <end position="227"/>
    </location>
</feature>
<dbReference type="SUPFAM" id="SSF52540">
    <property type="entry name" value="P-loop containing nucleoside triphosphate hydrolases"/>
    <property type="match status" value="2"/>
</dbReference>
<sequence>MLTQVNFDWIQGEKLALMGANGSGKSTLARILAGLIQQESGEVVLDQNGAIHSWHDYPHWKMIGFVGQHPRRQTIGATVAEELGFGLLNQGMNAAEVKKMVKLLATQIGLQEQLLQSPATLSGGERQRLVIAAVLALQPAFIILDESISMLDLRARKRVFDLLDTHLGSDKESNRESGLGQLWITHDPEIALKADRLLVLQEGIIVEQGNPRDILADDERCREYGIRGLKESSFPQNISKDPILNASRPKARAEVLRWQKAEYKSRVWIDQVVKRNEFIGIIGPSGAGKTTLLESGLGLVTPFKGRFQAFDDESVPIPSKQLRNKIRLLQQEAGEYLLGRTVYDEIFYTVGKGERARSKEIHEQYLNQMSIPKIQWQQDPLQMSGGERQKVALAAALTTNPGILLFDEPLIGLDRQGRANFKAFMNASKNSYTILYVTHDLEEILDMATRLWLIENGRITFECEVGDHFLKERERFRSAGVKC</sequence>
<evidence type="ECO:0000256" key="4">
    <source>
        <dbReference type="ARBA" id="ARBA00022475"/>
    </source>
</evidence>
<dbReference type="InterPro" id="IPR015856">
    <property type="entry name" value="ABC_transpr_CbiO/EcfA_su"/>
</dbReference>
<dbReference type="Pfam" id="PF00005">
    <property type="entry name" value="ABC_tran"/>
    <property type="match status" value="2"/>
</dbReference>
<keyword evidence="11" id="KW-1185">Reference proteome</keyword>
<evidence type="ECO:0000256" key="1">
    <source>
        <dbReference type="ARBA" id="ARBA00004202"/>
    </source>
</evidence>
<gene>
    <name evidence="10" type="ORF">DESME_01600</name>
</gene>
<keyword evidence="7" id="KW-1278">Translocase</keyword>
<dbReference type="PANTHER" id="PTHR43553:SF24">
    <property type="entry name" value="ENERGY-COUPLING FACTOR TRANSPORTER ATP-BINDING PROTEIN ECFA1"/>
    <property type="match status" value="1"/>
</dbReference>
<dbReference type="eggNOG" id="COG1122">
    <property type="taxonomic scope" value="Bacteria"/>
</dbReference>
<protein>
    <submittedName>
        <fullName evidence="10">ABC transporter ATP-binding protein</fullName>
    </submittedName>
</protein>
<organism evidence="10 11">
    <name type="scientific">Desulfitobacterium metallireducens DSM 15288</name>
    <dbReference type="NCBI Taxonomy" id="871968"/>
    <lineage>
        <taxon>Bacteria</taxon>
        <taxon>Bacillati</taxon>
        <taxon>Bacillota</taxon>
        <taxon>Clostridia</taxon>
        <taxon>Eubacteriales</taxon>
        <taxon>Desulfitobacteriaceae</taxon>
        <taxon>Desulfitobacterium</taxon>
    </lineage>
</organism>
<name>W0EA38_9FIRM</name>
<keyword evidence="3" id="KW-0813">Transport</keyword>
<dbReference type="Gene3D" id="3.40.50.300">
    <property type="entry name" value="P-loop containing nucleotide triphosphate hydrolases"/>
    <property type="match status" value="2"/>
</dbReference>
<dbReference type="Proteomes" id="UP000010847">
    <property type="component" value="Chromosome"/>
</dbReference>
<dbReference type="InterPro" id="IPR050095">
    <property type="entry name" value="ECF_ABC_transporter_ATP-bd"/>
</dbReference>
<accession>W0EA38</accession>
<dbReference type="GO" id="GO:0005524">
    <property type="term" value="F:ATP binding"/>
    <property type="evidence" value="ECO:0007669"/>
    <property type="project" value="UniProtKB-KW"/>
</dbReference>
<proteinExistence type="inferred from homology"/>
<reference evidence="10 11" key="1">
    <citation type="submission" date="2013-12" db="EMBL/GenBank/DDBJ databases">
        <authorList>
            <consortium name="DOE Joint Genome Institute"/>
            <person name="Smidt H."/>
            <person name="Huntemann M."/>
            <person name="Han J."/>
            <person name="Chen A."/>
            <person name="Kyrpides N."/>
            <person name="Mavromatis K."/>
            <person name="Markowitz V."/>
            <person name="Palaniappan K."/>
            <person name="Ivanova N."/>
            <person name="Schaumberg A."/>
            <person name="Pati A."/>
            <person name="Liolios K."/>
            <person name="Nordberg H.P."/>
            <person name="Cantor M.N."/>
            <person name="Hua S.X."/>
            <person name="Woyke T."/>
        </authorList>
    </citation>
    <scope>NUCLEOTIDE SEQUENCE [LARGE SCALE GENOMIC DNA]</scope>
    <source>
        <strain evidence="11">DSM 15288</strain>
    </source>
</reference>
<feature type="domain" description="ABC transporter" evidence="9">
    <location>
        <begin position="251"/>
        <end position="481"/>
    </location>
</feature>
<dbReference type="KEGG" id="dmt:DESME_01600"/>
<dbReference type="GO" id="GO:0043190">
    <property type="term" value="C:ATP-binding cassette (ABC) transporter complex"/>
    <property type="evidence" value="ECO:0007669"/>
    <property type="project" value="TreeGrafter"/>
</dbReference>
<keyword evidence="8" id="KW-0472">Membrane</keyword>
<keyword evidence="6 10" id="KW-0067">ATP-binding</keyword>
<comment type="similarity">
    <text evidence="2">Belongs to the ABC transporter superfamily.</text>
</comment>
<dbReference type="InterPro" id="IPR017871">
    <property type="entry name" value="ABC_transporter-like_CS"/>
</dbReference>
<evidence type="ECO:0000256" key="5">
    <source>
        <dbReference type="ARBA" id="ARBA00022741"/>
    </source>
</evidence>
<keyword evidence="5" id="KW-0547">Nucleotide-binding</keyword>
<dbReference type="InterPro" id="IPR003439">
    <property type="entry name" value="ABC_transporter-like_ATP-bd"/>
</dbReference>